<proteinExistence type="predicted"/>
<organism evidence="1 2">
    <name type="scientific">Salinirubrum litoreum</name>
    <dbReference type="NCBI Taxonomy" id="1126234"/>
    <lineage>
        <taxon>Archaea</taxon>
        <taxon>Methanobacteriati</taxon>
        <taxon>Methanobacteriota</taxon>
        <taxon>Stenosarchaea group</taxon>
        <taxon>Halobacteria</taxon>
        <taxon>Halobacteriales</taxon>
        <taxon>Haloferacaceae</taxon>
        <taxon>Salinirubrum</taxon>
    </lineage>
</organism>
<name>A0ABD5RG72_9EURY</name>
<accession>A0ABD5RG72</accession>
<evidence type="ECO:0000313" key="2">
    <source>
        <dbReference type="Proteomes" id="UP001596201"/>
    </source>
</evidence>
<protein>
    <submittedName>
        <fullName evidence="1">Uncharacterized protein</fullName>
    </submittedName>
</protein>
<reference evidence="1 2" key="1">
    <citation type="journal article" date="2019" name="Int. J. Syst. Evol. Microbiol.">
        <title>The Global Catalogue of Microorganisms (GCM) 10K type strain sequencing project: providing services to taxonomists for standard genome sequencing and annotation.</title>
        <authorList>
            <consortium name="The Broad Institute Genomics Platform"/>
            <consortium name="The Broad Institute Genome Sequencing Center for Infectious Disease"/>
            <person name="Wu L."/>
            <person name="Ma J."/>
        </authorList>
    </citation>
    <scope>NUCLEOTIDE SEQUENCE [LARGE SCALE GENOMIC DNA]</scope>
    <source>
        <strain evidence="1 2">CGMCC 1.12237</strain>
    </source>
</reference>
<dbReference type="Proteomes" id="UP001596201">
    <property type="component" value="Unassembled WGS sequence"/>
</dbReference>
<dbReference type="RefSeq" id="WP_227231122.1">
    <property type="nucleotide sequence ID" value="NZ_JAJCVJ010000003.1"/>
</dbReference>
<keyword evidence="2" id="KW-1185">Reference proteome</keyword>
<evidence type="ECO:0000313" key="1">
    <source>
        <dbReference type="EMBL" id="MFC5369065.1"/>
    </source>
</evidence>
<sequence>MATTTAEVCGTHQSRRVRSVSNSVTAVGGEMVLILSPLVRGISAQNPATPEVA</sequence>
<dbReference type="EMBL" id="JBHSKX010000004">
    <property type="protein sequence ID" value="MFC5369065.1"/>
    <property type="molecule type" value="Genomic_DNA"/>
</dbReference>
<comment type="caution">
    <text evidence="1">The sequence shown here is derived from an EMBL/GenBank/DDBJ whole genome shotgun (WGS) entry which is preliminary data.</text>
</comment>
<dbReference type="AlphaFoldDB" id="A0ABD5RG72"/>
<gene>
    <name evidence="1" type="ORF">ACFPJ5_19225</name>
</gene>